<feature type="transmembrane region" description="Helical" evidence="1">
    <location>
        <begin position="110"/>
        <end position="131"/>
    </location>
</feature>
<feature type="transmembrane region" description="Helical" evidence="1">
    <location>
        <begin position="38"/>
        <end position="57"/>
    </location>
</feature>
<feature type="transmembrane region" description="Helical" evidence="1">
    <location>
        <begin position="77"/>
        <end position="98"/>
    </location>
</feature>
<keyword evidence="1" id="KW-0812">Transmembrane</keyword>
<accession>A0A1V0TJ28</accession>
<protein>
    <submittedName>
        <fullName evidence="2">Uncharacterized protein</fullName>
    </submittedName>
</protein>
<dbReference type="EMBL" id="CP020569">
    <property type="protein sequence ID" value="ARF52925.1"/>
    <property type="molecule type" value="Genomic_DNA"/>
</dbReference>
<keyword evidence="1" id="KW-0472">Membrane</keyword>
<keyword evidence="1" id="KW-1133">Transmembrane helix</keyword>
<evidence type="ECO:0000256" key="1">
    <source>
        <dbReference type="SAM" id="Phobius"/>
    </source>
</evidence>
<keyword evidence="3" id="KW-1185">Reference proteome</keyword>
<name>A0A1V0TJ28_9ACTN</name>
<organism evidence="2 3">
    <name type="scientific">Streptomyces gilvosporeus</name>
    <dbReference type="NCBI Taxonomy" id="553510"/>
    <lineage>
        <taxon>Bacteria</taxon>
        <taxon>Bacillati</taxon>
        <taxon>Actinomycetota</taxon>
        <taxon>Actinomycetes</taxon>
        <taxon>Kitasatosporales</taxon>
        <taxon>Streptomycetaceae</taxon>
        <taxon>Streptomyces</taxon>
    </lineage>
</organism>
<sequence length="224" mass="23317">MNPHMSQRPPAPGGIRRVYALVGIVLAVMWVGETTEPAWAHGLRTVVLLLTLPPLLLPANRRLTAAFHTAARPGPALARLIAVRVLIVTAALAANALLGHLLDPHSGHALRALAVRVLCVLLTIPLQIRAAHRSRARGVHPSARPTLSAPRVIGAKLTLVTAALLAQLLLNPYMANAQLAIAAALAVTVTALGPAIHARLLIAPAAGPSADPAAQERSEARATT</sequence>
<evidence type="ECO:0000313" key="2">
    <source>
        <dbReference type="EMBL" id="ARF52925.1"/>
    </source>
</evidence>
<feature type="transmembrane region" description="Helical" evidence="1">
    <location>
        <begin position="152"/>
        <end position="170"/>
    </location>
</feature>
<feature type="transmembrane region" description="Helical" evidence="1">
    <location>
        <begin position="176"/>
        <end position="196"/>
    </location>
</feature>
<proteinExistence type="predicted"/>
<gene>
    <name evidence="2" type="ORF">B1H19_00775</name>
</gene>
<dbReference type="KEGG" id="sgv:B1H19_00775"/>
<feature type="transmembrane region" description="Helical" evidence="1">
    <location>
        <begin position="14"/>
        <end position="32"/>
    </location>
</feature>
<dbReference type="Proteomes" id="UP000192726">
    <property type="component" value="Chromosome"/>
</dbReference>
<dbReference type="AlphaFoldDB" id="A0A1V0TJ28"/>
<reference evidence="2 3" key="1">
    <citation type="submission" date="2017-04" db="EMBL/GenBank/DDBJ databases">
        <title>Complete Genome Sequence of Streptomyces gilvosporeus F607, a Capable Producer of Natamycin.</title>
        <authorList>
            <person name="Zong G."/>
            <person name="Zhong C."/>
            <person name="Fu J."/>
            <person name="Qin R."/>
            <person name="Cao G."/>
        </authorList>
    </citation>
    <scope>NUCLEOTIDE SEQUENCE [LARGE SCALE GENOMIC DNA]</scope>
    <source>
        <strain evidence="2 3">F607</strain>
    </source>
</reference>
<evidence type="ECO:0000313" key="3">
    <source>
        <dbReference type="Proteomes" id="UP000192726"/>
    </source>
</evidence>